<keyword evidence="3" id="KW-1185">Reference proteome</keyword>
<feature type="chain" id="PRO_5045325287" description="DUF3299 domain-containing protein" evidence="1">
    <location>
        <begin position="23"/>
        <end position="168"/>
    </location>
</feature>
<dbReference type="RefSeq" id="WP_260394764.1">
    <property type="nucleotide sequence ID" value="NZ_JACHKA010000001.1"/>
</dbReference>
<dbReference type="InterPro" id="IPR021727">
    <property type="entry name" value="DUF3299"/>
</dbReference>
<name>A0ABR6NDU6_9SPHN</name>
<accession>A0ABR6NDU6</accession>
<protein>
    <recommendedName>
        <fullName evidence="4">DUF3299 domain-containing protein</fullName>
    </recommendedName>
</protein>
<organism evidence="2 3">
    <name type="scientific">Sphingobium lignivorans</name>
    <dbReference type="NCBI Taxonomy" id="2735886"/>
    <lineage>
        <taxon>Bacteria</taxon>
        <taxon>Pseudomonadati</taxon>
        <taxon>Pseudomonadota</taxon>
        <taxon>Alphaproteobacteria</taxon>
        <taxon>Sphingomonadales</taxon>
        <taxon>Sphingomonadaceae</taxon>
        <taxon>Sphingobium</taxon>
    </lineage>
</organism>
<reference evidence="2 3" key="1">
    <citation type="submission" date="2020-08" db="EMBL/GenBank/DDBJ databases">
        <title>Exploring microbial biodiversity for novel pathways involved in the catabolism of aromatic compounds derived from lignin.</title>
        <authorList>
            <person name="Elkins J."/>
        </authorList>
    </citation>
    <scope>NUCLEOTIDE SEQUENCE [LARGE SCALE GENOMIC DNA]</scope>
    <source>
        <strain evidence="2 3">B1D3A</strain>
    </source>
</reference>
<comment type="caution">
    <text evidence="2">The sequence shown here is derived from an EMBL/GenBank/DDBJ whole genome shotgun (WGS) entry which is preliminary data.</text>
</comment>
<evidence type="ECO:0000313" key="3">
    <source>
        <dbReference type="Proteomes" id="UP001138540"/>
    </source>
</evidence>
<dbReference type="EMBL" id="JACHKA010000001">
    <property type="protein sequence ID" value="MBB5985457.1"/>
    <property type="molecule type" value="Genomic_DNA"/>
</dbReference>
<evidence type="ECO:0000313" key="2">
    <source>
        <dbReference type="EMBL" id="MBB5985457.1"/>
    </source>
</evidence>
<dbReference type="Gene3D" id="2.40.50.870">
    <property type="entry name" value="Protein of unknown function (DUF3299)"/>
    <property type="match status" value="1"/>
</dbReference>
<dbReference type="Proteomes" id="UP001138540">
    <property type="component" value="Unassembled WGS sequence"/>
</dbReference>
<evidence type="ECO:0008006" key="4">
    <source>
        <dbReference type="Google" id="ProtNLM"/>
    </source>
</evidence>
<gene>
    <name evidence="2" type="ORF">HNP60_001431</name>
</gene>
<sequence>MRPACLAALAAITLLAAPLSGAMQETGRVPDPKVKDIWQPAKTPAGGIAWSMLETTKLNDRTDPKTNIIYTKPIFPPAIKALAGKPIKVAGWMMPLDNAARQKHWVLLGYPPGCPFHMHALPNQFIEVMAAEPFPVNESKVHVITGTLQLVGQDESGIFYRLVNARPA</sequence>
<proteinExistence type="predicted"/>
<keyword evidence="1" id="KW-0732">Signal</keyword>
<evidence type="ECO:0000256" key="1">
    <source>
        <dbReference type="SAM" id="SignalP"/>
    </source>
</evidence>
<feature type="signal peptide" evidence="1">
    <location>
        <begin position="1"/>
        <end position="22"/>
    </location>
</feature>
<dbReference type="Pfam" id="PF11736">
    <property type="entry name" value="DUF3299"/>
    <property type="match status" value="1"/>
</dbReference>